<protein>
    <submittedName>
        <fullName evidence="3">Uncharacterized protein</fullName>
    </submittedName>
</protein>
<dbReference type="RefSeq" id="WP_377773107.1">
    <property type="nucleotide sequence ID" value="NZ_JBHUOQ010000001.1"/>
</dbReference>
<feature type="coiled-coil region" evidence="1">
    <location>
        <begin position="186"/>
        <end position="213"/>
    </location>
</feature>
<accession>A0ABW5WWP0</accession>
<reference evidence="4" key="1">
    <citation type="journal article" date="2019" name="Int. J. Syst. Evol. Microbiol.">
        <title>The Global Catalogue of Microorganisms (GCM) 10K type strain sequencing project: providing services to taxonomists for standard genome sequencing and annotation.</title>
        <authorList>
            <consortium name="The Broad Institute Genomics Platform"/>
            <consortium name="The Broad Institute Genome Sequencing Center for Infectious Disease"/>
            <person name="Wu L."/>
            <person name="Ma J."/>
        </authorList>
    </citation>
    <scope>NUCLEOTIDE SEQUENCE [LARGE SCALE GENOMIC DNA]</scope>
    <source>
        <strain evidence="4">KCTC 33575</strain>
    </source>
</reference>
<organism evidence="3 4">
    <name type="scientific">Corticicoccus populi</name>
    <dbReference type="NCBI Taxonomy" id="1812821"/>
    <lineage>
        <taxon>Bacteria</taxon>
        <taxon>Bacillati</taxon>
        <taxon>Bacillota</taxon>
        <taxon>Bacilli</taxon>
        <taxon>Bacillales</taxon>
        <taxon>Staphylococcaceae</taxon>
        <taxon>Corticicoccus</taxon>
    </lineage>
</organism>
<feature type="compositionally biased region" description="Basic and acidic residues" evidence="2">
    <location>
        <begin position="267"/>
        <end position="282"/>
    </location>
</feature>
<keyword evidence="1" id="KW-0175">Coiled coil</keyword>
<feature type="compositionally biased region" description="Basic and acidic residues" evidence="2">
    <location>
        <begin position="90"/>
        <end position="109"/>
    </location>
</feature>
<evidence type="ECO:0000256" key="1">
    <source>
        <dbReference type="SAM" id="Coils"/>
    </source>
</evidence>
<dbReference type="Proteomes" id="UP001597519">
    <property type="component" value="Unassembled WGS sequence"/>
</dbReference>
<evidence type="ECO:0000256" key="2">
    <source>
        <dbReference type="SAM" id="MobiDB-lite"/>
    </source>
</evidence>
<evidence type="ECO:0000313" key="3">
    <source>
        <dbReference type="EMBL" id="MFD2830305.1"/>
    </source>
</evidence>
<gene>
    <name evidence="3" type="ORF">ACFSX4_07450</name>
</gene>
<comment type="caution">
    <text evidence="3">The sequence shown here is derived from an EMBL/GenBank/DDBJ whole genome shotgun (WGS) entry which is preliminary data.</text>
</comment>
<sequence length="304" mass="35185">MNSKLKFIVNVLPVVLVPLFLGRKKIKEHPDIEKLSDASKSAYTTVKDKSIDTAGTIKDKSVSAYETSRHTYDVVSDKVSETKQSIQEKREARKQLKEEKRKNQLKEENSLSLTDIPKMMKSHTSLSNEEKMRGMLVSDKVLHTSPLLLEAGHKEINSNHPAIYDYDKDISSEDTSFDEEQLALTVQSFDDTLNKEENNHAEEEKDMTHINNVQDEYFNRVKDHEKNIEAFNNSHLFLRHRESLAPNLKTEDESTVLEHSALFQRHREQAESHIEKMGRRTSIDSNMKRSKHQKKLDSKLKKAR</sequence>
<feature type="compositionally biased region" description="Basic and acidic residues" evidence="2">
    <location>
        <begin position="295"/>
        <end position="304"/>
    </location>
</feature>
<dbReference type="EMBL" id="JBHUOQ010000001">
    <property type="protein sequence ID" value="MFD2830305.1"/>
    <property type="molecule type" value="Genomic_DNA"/>
</dbReference>
<proteinExistence type="predicted"/>
<feature type="region of interest" description="Disordered" evidence="2">
    <location>
        <begin position="90"/>
        <end position="114"/>
    </location>
</feature>
<feature type="region of interest" description="Disordered" evidence="2">
    <location>
        <begin position="267"/>
        <end position="304"/>
    </location>
</feature>
<keyword evidence="4" id="KW-1185">Reference proteome</keyword>
<name>A0ABW5WWP0_9STAP</name>
<evidence type="ECO:0000313" key="4">
    <source>
        <dbReference type="Proteomes" id="UP001597519"/>
    </source>
</evidence>